<reference evidence="12 13" key="1">
    <citation type="submission" date="2019-09" db="EMBL/GenBank/DDBJ databases">
        <title>Bacillus ochoae sp. nov., Paenibacillus whitsoniae sp. nov., Paenibacillus spiritus sp. nov. Isolated from the Mars Exploration Rover during spacecraft assembly.</title>
        <authorList>
            <person name="Seuylemezian A."/>
            <person name="Vaishampayan P."/>
        </authorList>
    </citation>
    <scope>NUCLEOTIDE SEQUENCE [LARGE SCALE GENOMIC DNA]</scope>
    <source>
        <strain evidence="12 13">MER_111</strain>
    </source>
</reference>
<dbReference type="CDD" id="cd11386">
    <property type="entry name" value="MCP_signal"/>
    <property type="match status" value="1"/>
</dbReference>
<dbReference type="InterPro" id="IPR003660">
    <property type="entry name" value="HAMP_dom"/>
</dbReference>
<dbReference type="RefSeq" id="WP_150458322.1">
    <property type="nucleotide sequence ID" value="NZ_VYKK01000015.1"/>
</dbReference>
<feature type="transmembrane region" description="Helical" evidence="9">
    <location>
        <begin position="190"/>
        <end position="213"/>
    </location>
</feature>
<sequence length="573" mass="61133">MSKIWNNMRIGVKLVCSFVVVALLAAVVGGVGIVNLKKVDRNYTELYQDYGISLGYIGKVGMDFHAIRTITRDIIIDHPNRDLTKLKSRIQELDSRIAENLALFEGSIHSDSTRATLEELKKSLSDYNGVRDKAISYEEAGQPEQALKELYGNGSVPVTDATEAIDALFATKQDTGMKKSDQYSNESNTAITTMFIVLVAAVVLAVLLGVLISRMIGRPIRQMLHAADRIADGDLDVEISFNSTDEIGMLAAAFRRMSTNLDEVMSNIRSASEQVGAGSQQMAESSLALSQGAAEQASAIEQLTASIEEISAQTTQNARNAEQVNGLTRGAMDNAEQGNAQMRDMLAAMEEINESSGSISKIIKAIDEIAFQTNILALNAAVEAARAGQHGKGFAVVAEEVRNLAARSANAAKETTALIENSVKKSEQGTRIAADTAAALERIVTDIAGVAAIMGEVTLASAEQAAGITQINQGVNQLSEVVQLNSATSEESAAASEELAGQAELLREQMERFRLKGEKDRYAVRPQSGGGDLRFAERGRRGGTRPAGRAKQASGAESLTIALGEGDSGKYGL</sequence>
<dbReference type="GO" id="GO:0004888">
    <property type="term" value="F:transmembrane signaling receptor activity"/>
    <property type="evidence" value="ECO:0007669"/>
    <property type="project" value="InterPro"/>
</dbReference>
<dbReference type="SUPFAM" id="SSF58104">
    <property type="entry name" value="Methyl-accepting chemotaxis protein (MCP) signaling domain"/>
    <property type="match status" value="1"/>
</dbReference>
<dbReference type="InterPro" id="IPR024478">
    <property type="entry name" value="HlyB_4HB_MCP"/>
</dbReference>
<dbReference type="GO" id="GO:0007165">
    <property type="term" value="P:signal transduction"/>
    <property type="evidence" value="ECO:0007669"/>
    <property type="project" value="UniProtKB-KW"/>
</dbReference>
<dbReference type="Proteomes" id="UP000367750">
    <property type="component" value="Unassembled WGS sequence"/>
</dbReference>
<evidence type="ECO:0000259" key="11">
    <source>
        <dbReference type="PROSITE" id="PS50885"/>
    </source>
</evidence>
<keyword evidence="9" id="KW-0812">Transmembrane</keyword>
<evidence type="ECO:0000256" key="7">
    <source>
        <dbReference type="SAM" id="Coils"/>
    </source>
</evidence>
<evidence type="ECO:0000256" key="2">
    <source>
        <dbReference type="ARBA" id="ARBA00022475"/>
    </source>
</evidence>
<evidence type="ECO:0000259" key="10">
    <source>
        <dbReference type="PROSITE" id="PS50111"/>
    </source>
</evidence>
<keyword evidence="7" id="KW-0175">Coiled coil</keyword>
<dbReference type="Gene3D" id="6.10.340.10">
    <property type="match status" value="1"/>
</dbReference>
<accession>A0A5J5G8D7</accession>
<evidence type="ECO:0000256" key="9">
    <source>
        <dbReference type="SAM" id="Phobius"/>
    </source>
</evidence>
<dbReference type="CDD" id="cd06225">
    <property type="entry name" value="HAMP"/>
    <property type="match status" value="1"/>
</dbReference>
<dbReference type="OrthoDB" id="358716at2"/>
<keyword evidence="9" id="KW-1133">Transmembrane helix</keyword>
<evidence type="ECO:0000256" key="1">
    <source>
        <dbReference type="ARBA" id="ARBA00004236"/>
    </source>
</evidence>
<dbReference type="PANTHER" id="PTHR43531:SF11">
    <property type="entry name" value="METHYL-ACCEPTING CHEMOTAXIS PROTEIN 3"/>
    <property type="match status" value="1"/>
</dbReference>
<feature type="domain" description="HAMP" evidence="11">
    <location>
        <begin position="214"/>
        <end position="266"/>
    </location>
</feature>
<name>A0A5J5G8D7_9BACL</name>
<gene>
    <name evidence="12" type="ORF">F4V43_11160</name>
</gene>
<dbReference type="SMART" id="SM00283">
    <property type="entry name" value="MA"/>
    <property type="match status" value="1"/>
</dbReference>
<protein>
    <submittedName>
        <fullName evidence="12">HAMP domain-containing protein</fullName>
    </submittedName>
</protein>
<dbReference type="PROSITE" id="PS50885">
    <property type="entry name" value="HAMP"/>
    <property type="match status" value="1"/>
</dbReference>
<keyword evidence="13" id="KW-1185">Reference proteome</keyword>
<feature type="domain" description="Methyl-accepting transducer" evidence="10">
    <location>
        <begin position="271"/>
        <end position="500"/>
    </location>
</feature>
<feature type="coiled-coil region" evidence="7">
    <location>
        <begin position="293"/>
        <end position="352"/>
    </location>
</feature>
<keyword evidence="6" id="KW-0807">Transducer</keyword>
<evidence type="ECO:0000256" key="4">
    <source>
        <dbReference type="ARBA" id="ARBA00023136"/>
    </source>
</evidence>
<dbReference type="Pfam" id="PF00015">
    <property type="entry name" value="MCPsignal"/>
    <property type="match status" value="1"/>
</dbReference>
<dbReference type="Pfam" id="PF00672">
    <property type="entry name" value="HAMP"/>
    <property type="match status" value="1"/>
</dbReference>
<comment type="subcellular location">
    <subcellularLocation>
        <location evidence="1">Cell membrane</location>
    </subcellularLocation>
</comment>
<dbReference type="SMART" id="SM00304">
    <property type="entry name" value="HAMP"/>
    <property type="match status" value="1"/>
</dbReference>
<comment type="caution">
    <text evidence="12">The sequence shown here is derived from an EMBL/GenBank/DDBJ whole genome shotgun (WGS) entry which is preliminary data.</text>
</comment>
<evidence type="ECO:0000256" key="6">
    <source>
        <dbReference type="PROSITE-ProRule" id="PRU00284"/>
    </source>
</evidence>
<dbReference type="FunFam" id="1.10.287.950:FF:000001">
    <property type="entry name" value="Methyl-accepting chemotaxis sensory transducer"/>
    <property type="match status" value="1"/>
</dbReference>
<feature type="region of interest" description="Disordered" evidence="8">
    <location>
        <begin position="523"/>
        <end position="573"/>
    </location>
</feature>
<dbReference type="PROSITE" id="PS50111">
    <property type="entry name" value="CHEMOTAXIS_TRANSDUC_2"/>
    <property type="match status" value="1"/>
</dbReference>
<organism evidence="12 13">
    <name type="scientific">Paenibacillus spiritus</name>
    <dbReference type="NCBI Taxonomy" id="2496557"/>
    <lineage>
        <taxon>Bacteria</taxon>
        <taxon>Bacillati</taxon>
        <taxon>Bacillota</taxon>
        <taxon>Bacilli</taxon>
        <taxon>Bacillales</taxon>
        <taxon>Paenibacillaceae</taxon>
        <taxon>Paenibacillus</taxon>
    </lineage>
</organism>
<comment type="similarity">
    <text evidence="5">Belongs to the methyl-accepting chemotaxis (MCP) protein family.</text>
</comment>
<evidence type="ECO:0000313" key="12">
    <source>
        <dbReference type="EMBL" id="KAA9003967.1"/>
    </source>
</evidence>
<dbReference type="InterPro" id="IPR004089">
    <property type="entry name" value="MCPsignal_dom"/>
</dbReference>
<keyword evidence="4 9" id="KW-0472">Membrane</keyword>
<dbReference type="InterPro" id="IPR051310">
    <property type="entry name" value="MCP_chemotaxis"/>
</dbReference>
<dbReference type="InterPro" id="IPR004090">
    <property type="entry name" value="Chemotax_Me-accpt_rcpt"/>
</dbReference>
<evidence type="ECO:0000256" key="3">
    <source>
        <dbReference type="ARBA" id="ARBA00022500"/>
    </source>
</evidence>
<dbReference type="EMBL" id="VYKK01000015">
    <property type="protein sequence ID" value="KAA9003967.1"/>
    <property type="molecule type" value="Genomic_DNA"/>
</dbReference>
<evidence type="ECO:0000256" key="5">
    <source>
        <dbReference type="ARBA" id="ARBA00029447"/>
    </source>
</evidence>
<dbReference type="Pfam" id="PF12729">
    <property type="entry name" value="4HB_MCP_1"/>
    <property type="match status" value="1"/>
</dbReference>
<dbReference type="AlphaFoldDB" id="A0A5J5G8D7"/>
<dbReference type="PRINTS" id="PR00260">
    <property type="entry name" value="CHEMTRNSDUCR"/>
</dbReference>
<keyword evidence="2" id="KW-1003">Cell membrane</keyword>
<evidence type="ECO:0000256" key="8">
    <source>
        <dbReference type="SAM" id="MobiDB-lite"/>
    </source>
</evidence>
<keyword evidence="3" id="KW-0145">Chemotaxis</keyword>
<dbReference type="PANTHER" id="PTHR43531">
    <property type="entry name" value="PROTEIN ICFG"/>
    <property type="match status" value="1"/>
</dbReference>
<dbReference type="Gene3D" id="1.10.287.950">
    <property type="entry name" value="Methyl-accepting chemotaxis protein"/>
    <property type="match status" value="1"/>
</dbReference>
<dbReference type="GO" id="GO:0006935">
    <property type="term" value="P:chemotaxis"/>
    <property type="evidence" value="ECO:0007669"/>
    <property type="project" value="UniProtKB-KW"/>
</dbReference>
<evidence type="ECO:0000313" key="13">
    <source>
        <dbReference type="Proteomes" id="UP000367750"/>
    </source>
</evidence>
<dbReference type="GO" id="GO:0005886">
    <property type="term" value="C:plasma membrane"/>
    <property type="evidence" value="ECO:0007669"/>
    <property type="project" value="UniProtKB-SubCell"/>
</dbReference>
<proteinExistence type="inferred from homology"/>